<feature type="region of interest" description="Disordered" evidence="1">
    <location>
        <begin position="79"/>
        <end position="98"/>
    </location>
</feature>
<reference evidence="2" key="1">
    <citation type="submission" date="2022-03" db="EMBL/GenBank/DDBJ databases">
        <authorList>
            <person name="Martin H S."/>
        </authorList>
    </citation>
    <scope>NUCLEOTIDE SEQUENCE</scope>
</reference>
<accession>A0ABN8IZU0</accession>
<sequence length="98" mass="10951">MDNNQTPDSRHIKINETLDILRGGKTINIIKKTTAFIKNSNMVTGSMVNHESWENVVQAAPVMAVLLNQTLPVILQKTVDSQNSTLKTKPSEKYNSKK</sequence>
<evidence type="ECO:0000313" key="2">
    <source>
        <dbReference type="EMBL" id="CAH2068561.1"/>
    </source>
</evidence>
<gene>
    <name evidence="2" type="ORF">IPOD504_LOCUS14413</name>
</gene>
<dbReference type="EMBL" id="OW152817">
    <property type="protein sequence ID" value="CAH2068561.1"/>
    <property type="molecule type" value="Genomic_DNA"/>
</dbReference>
<keyword evidence="3" id="KW-1185">Reference proteome</keyword>
<protein>
    <submittedName>
        <fullName evidence="2">Uncharacterized protein</fullName>
    </submittedName>
</protein>
<feature type="compositionally biased region" description="Polar residues" evidence="1">
    <location>
        <begin position="79"/>
        <end position="88"/>
    </location>
</feature>
<evidence type="ECO:0000313" key="3">
    <source>
        <dbReference type="Proteomes" id="UP000837857"/>
    </source>
</evidence>
<name>A0ABN8IZU0_9NEOP</name>
<proteinExistence type="predicted"/>
<evidence type="ECO:0000256" key="1">
    <source>
        <dbReference type="SAM" id="MobiDB-lite"/>
    </source>
</evidence>
<dbReference type="Proteomes" id="UP000837857">
    <property type="component" value="Chromosome 5"/>
</dbReference>
<organism evidence="2 3">
    <name type="scientific">Iphiclides podalirius</name>
    <name type="common">scarce swallowtail</name>
    <dbReference type="NCBI Taxonomy" id="110791"/>
    <lineage>
        <taxon>Eukaryota</taxon>
        <taxon>Metazoa</taxon>
        <taxon>Ecdysozoa</taxon>
        <taxon>Arthropoda</taxon>
        <taxon>Hexapoda</taxon>
        <taxon>Insecta</taxon>
        <taxon>Pterygota</taxon>
        <taxon>Neoptera</taxon>
        <taxon>Endopterygota</taxon>
        <taxon>Lepidoptera</taxon>
        <taxon>Glossata</taxon>
        <taxon>Ditrysia</taxon>
        <taxon>Papilionoidea</taxon>
        <taxon>Papilionidae</taxon>
        <taxon>Papilioninae</taxon>
        <taxon>Iphiclides</taxon>
    </lineage>
</organism>
<feature type="compositionally biased region" description="Basic and acidic residues" evidence="1">
    <location>
        <begin position="89"/>
        <end position="98"/>
    </location>
</feature>
<feature type="non-terminal residue" evidence="2">
    <location>
        <position position="1"/>
    </location>
</feature>